<evidence type="ECO:0000313" key="2">
    <source>
        <dbReference type="EMBL" id="NQE32399.1"/>
    </source>
</evidence>
<name>A0ABX2CPR6_9CYAN</name>
<accession>A0ABX2CPR6</accession>
<dbReference type="PANTHER" id="PTHR39176:SF1">
    <property type="entry name" value="PERIPLASMIC PROTEIN"/>
    <property type="match status" value="1"/>
</dbReference>
<dbReference type="Proteomes" id="UP000702425">
    <property type="component" value="Unassembled WGS sequence"/>
</dbReference>
<dbReference type="Pfam" id="PF07007">
    <property type="entry name" value="LprI"/>
    <property type="match status" value="1"/>
</dbReference>
<feature type="domain" description="Lysozyme inhibitor LprI-like N-terminal" evidence="1">
    <location>
        <begin position="49"/>
        <end position="139"/>
    </location>
</feature>
<comment type="caution">
    <text evidence="2">The sequence shown here is derived from an EMBL/GenBank/DDBJ whole genome shotgun (WGS) entry which is preliminary data.</text>
</comment>
<dbReference type="PANTHER" id="PTHR39176">
    <property type="entry name" value="PERIPLASMIC PROTEIN-RELATED"/>
    <property type="match status" value="1"/>
</dbReference>
<protein>
    <recommendedName>
        <fullName evidence="1">Lysozyme inhibitor LprI-like N-terminal domain-containing protein</fullName>
    </recommendedName>
</protein>
<dbReference type="EMBL" id="SRRZ01000001">
    <property type="protein sequence ID" value="NQE32399.1"/>
    <property type="molecule type" value="Genomic_DNA"/>
</dbReference>
<keyword evidence="3" id="KW-1185">Reference proteome</keyword>
<reference evidence="2 3" key="1">
    <citation type="journal article" date="2020" name="Sci. Rep.">
        <title>A novel cyanobacterial geosmin producer, revising GeoA distribution and dispersion patterns in Bacteria.</title>
        <authorList>
            <person name="Churro C."/>
            <person name="Semedo-Aguiar A.P."/>
            <person name="Silva A.D."/>
            <person name="Pereira-Leal J.B."/>
            <person name="Leite R.B."/>
        </authorList>
    </citation>
    <scope>NUCLEOTIDE SEQUENCE [LARGE SCALE GENOMIC DNA]</scope>
    <source>
        <strain evidence="2 3">IPMA8</strain>
    </source>
</reference>
<evidence type="ECO:0000259" key="1">
    <source>
        <dbReference type="Pfam" id="PF07007"/>
    </source>
</evidence>
<evidence type="ECO:0000313" key="3">
    <source>
        <dbReference type="Proteomes" id="UP000702425"/>
    </source>
</evidence>
<dbReference type="InterPro" id="IPR009739">
    <property type="entry name" value="LprI-like_N"/>
</dbReference>
<gene>
    <name evidence="2" type="ORF">E5S67_00113</name>
</gene>
<organism evidence="2 3">
    <name type="scientific">Microcoleus asticus IPMA8</name>
    <dbReference type="NCBI Taxonomy" id="2563858"/>
    <lineage>
        <taxon>Bacteria</taxon>
        <taxon>Bacillati</taxon>
        <taxon>Cyanobacteriota</taxon>
        <taxon>Cyanophyceae</taxon>
        <taxon>Oscillatoriophycideae</taxon>
        <taxon>Oscillatoriales</taxon>
        <taxon>Microcoleaceae</taxon>
        <taxon>Microcoleus</taxon>
        <taxon>Microcoleus asticus</taxon>
    </lineage>
</organism>
<dbReference type="RefSeq" id="WP_172184441.1">
    <property type="nucleotide sequence ID" value="NZ_CAWPPK010000001.1"/>
</dbReference>
<sequence>MKIELKKGRSLFWSIPYGIASLHALLAIFGTTSVSAQSPSFPIAQQINCDRPQGDVQVRTCIRLRYEASDQRLNEVYKQLMSQLSSEERSLLSEAQLGWIKLRDKTCEFEVYKSRGGTGYGGFLNECLDRMTKQRTVELEQYLIKQR</sequence>
<proteinExistence type="predicted"/>
<dbReference type="Gene3D" id="1.20.1270.180">
    <property type="match status" value="1"/>
</dbReference>